<evidence type="ECO:0000256" key="6">
    <source>
        <dbReference type="SAM" id="MobiDB-lite"/>
    </source>
</evidence>
<protein>
    <recommendedName>
        <fullName evidence="7">RING-type domain-containing protein</fullName>
    </recommendedName>
</protein>
<keyword evidence="4" id="KW-0479">Metal-binding</keyword>
<dbReference type="Gene3D" id="3.30.40.10">
    <property type="entry name" value="Zinc/RING finger domain, C3HC4 (zinc finger)"/>
    <property type="match status" value="2"/>
</dbReference>
<reference evidence="8 9" key="1">
    <citation type="journal article" date="2018" name="Mol. Biol. Evol.">
        <title>Broad Genomic Sampling Reveals a Smut Pathogenic Ancestry of the Fungal Clade Ustilaginomycotina.</title>
        <authorList>
            <person name="Kijpornyongpan T."/>
            <person name="Mondo S.J."/>
            <person name="Barry K."/>
            <person name="Sandor L."/>
            <person name="Lee J."/>
            <person name="Lipzen A."/>
            <person name="Pangilinan J."/>
            <person name="LaButti K."/>
            <person name="Hainaut M."/>
            <person name="Henrissat B."/>
            <person name="Grigoriev I.V."/>
            <person name="Spatafora J.W."/>
            <person name="Aime M.C."/>
        </authorList>
    </citation>
    <scope>NUCLEOTIDE SEQUENCE [LARGE SCALE GENOMIC DNA]</scope>
    <source>
        <strain evidence="8 9">MCA 5214</strain>
    </source>
</reference>
<evidence type="ECO:0000256" key="1">
    <source>
        <dbReference type="ARBA" id="ARBA00004123"/>
    </source>
</evidence>
<dbReference type="EMBL" id="KZ819663">
    <property type="protein sequence ID" value="PWN29503.1"/>
    <property type="molecule type" value="Genomic_DNA"/>
</dbReference>
<feature type="region of interest" description="Disordered" evidence="6">
    <location>
        <begin position="331"/>
        <end position="353"/>
    </location>
</feature>
<evidence type="ECO:0000256" key="2">
    <source>
        <dbReference type="ARBA" id="ARBA00008126"/>
    </source>
</evidence>
<dbReference type="SUPFAM" id="SSF57850">
    <property type="entry name" value="RING/U-box"/>
    <property type="match status" value="1"/>
</dbReference>
<dbReference type="Pfam" id="PF15906">
    <property type="entry name" value="zf-NOSIP"/>
    <property type="match status" value="1"/>
</dbReference>
<proteinExistence type="inferred from homology"/>
<dbReference type="InterPro" id="IPR031790">
    <property type="entry name" value="Znf-NOSIP"/>
</dbReference>
<dbReference type="AlphaFoldDB" id="A0A316V007"/>
<feature type="region of interest" description="Disordered" evidence="6">
    <location>
        <begin position="128"/>
        <end position="164"/>
    </location>
</feature>
<accession>A0A316V007</accession>
<dbReference type="PANTHER" id="PTHR13063">
    <property type="entry name" value="ENOS INTERACTING PROTEIN"/>
    <property type="match status" value="1"/>
</dbReference>
<dbReference type="InterPro" id="IPR001841">
    <property type="entry name" value="Znf_RING"/>
</dbReference>
<feature type="domain" description="RING-type" evidence="7">
    <location>
        <begin position="263"/>
        <end position="313"/>
    </location>
</feature>
<comment type="subcellular location">
    <subcellularLocation>
        <location evidence="1">Nucleus</location>
    </subcellularLocation>
</comment>
<dbReference type="InterPro" id="IPR013083">
    <property type="entry name" value="Znf_RING/FYVE/PHD"/>
</dbReference>
<dbReference type="InterPro" id="IPR016818">
    <property type="entry name" value="NOSIP"/>
</dbReference>
<name>A0A316V007_9BASI</name>
<feature type="coiled-coil region" evidence="5">
    <location>
        <begin position="78"/>
        <end position="109"/>
    </location>
</feature>
<keyword evidence="3" id="KW-0539">Nucleus</keyword>
<evidence type="ECO:0000256" key="3">
    <source>
        <dbReference type="ARBA" id="ARBA00023242"/>
    </source>
</evidence>
<evidence type="ECO:0000313" key="9">
    <source>
        <dbReference type="Proteomes" id="UP000245884"/>
    </source>
</evidence>
<dbReference type="STRING" id="1569628.A0A316V007"/>
<keyword evidence="9" id="KW-1185">Reference proteome</keyword>
<keyword evidence="4" id="KW-0862">Zinc</keyword>
<gene>
    <name evidence="8" type="ORF">BDZ90DRAFT_277773</name>
</gene>
<dbReference type="GO" id="GO:0008270">
    <property type="term" value="F:zinc ion binding"/>
    <property type="evidence" value="ECO:0007669"/>
    <property type="project" value="UniProtKB-KW"/>
</dbReference>
<sequence length="353" mass="38068">MGRKPSNKTRADFTSAERQWVHDRWGVKKARIGGESLKSFDQCNLCLDEVRSPMACKEGHIFCKECVLTSILEQKSSIAATKASLAKLAAQQEEEREQAREKARRKVLEDFERGIGFGHLIDDRRKTGAEDNAVAGPSSTAAGFKRKETTSSSPDLSSSTSSLSRIPAKAQSLAAAAEQRALSELEEAQRSSRKSKLPSFWLPSLMPSEREGDVDLRAVSEEMGVRCRVGNERGHPLTIKGLVEVKFAEAAGGGDDAGKAKACPTCSKQLSNNTKLLLMRSCCGTVMCGRCFEQLVEKPAKKEGKESGECPACMGKLKDIKKDVVALQREGTGFAGGGGTSEVTKKGSSSFQG</sequence>
<dbReference type="GO" id="GO:0061630">
    <property type="term" value="F:ubiquitin protein ligase activity"/>
    <property type="evidence" value="ECO:0007669"/>
    <property type="project" value="InterPro"/>
</dbReference>
<dbReference type="RefSeq" id="XP_025364115.1">
    <property type="nucleotide sequence ID" value="XM_025509035.1"/>
</dbReference>
<dbReference type="PROSITE" id="PS50089">
    <property type="entry name" value="ZF_RING_2"/>
    <property type="match status" value="1"/>
</dbReference>
<dbReference type="GO" id="GO:0005634">
    <property type="term" value="C:nucleus"/>
    <property type="evidence" value="ECO:0007669"/>
    <property type="project" value="UniProtKB-SubCell"/>
</dbReference>
<evidence type="ECO:0000256" key="4">
    <source>
        <dbReference type="PROSITE-ProRule" id="PRU00175"/>
    </source>
</evidence>
<evidence type="ECO:0000313" key="8">
    <source>
        <dbReference type="EMBL" id="PWN29503.1"/>
    </source>
</evidence>
<comment type="similarity">
    <text evidence="2">Belongs to the NOSIP family.</text>
</comment>
<dbReference type="OrthoDB" id="116827at2759"/>
<dbReference type="PANTHER" id="PTHR13063:SF10">
    <property type="entry name" value="NITRIC OXIDE SYNTHASE-INTERACTING PROTEIN"/>
    <property type="match status" value="1"/>
</dbReference>
<feature type="compositionally biased region" description="Low complexity" evidence="6">
    <location>
        <begin position="150"/>
        <end position="164"/>
    </location>
</feature>
<dbReference type="GeneID" id="37030858"/>
<dbReference type="Proteomes" id="UP000245884">
    <property type="component" value="Unassembled WGS sequence"/>
</dbReference>
<keyword evidence="4" id="KW-0863">Zinc-finger</keyword>
<evidence type="ECO:0000256" key="5">
    <source>
        <dbReference type="SAM" id="Coils"/>
    </source>
</evidence>
<evidence type="ECO:0000259" key="7">
    <source>
        <dbReference type="PROSITE" id="PS50089"/>
    </source>
</evidence>
<organism evidence="8 9">
    <name type="scientific">Jaminaea rosea</name>
    <dbReference type="NCBI Taxonomy" id="1569628"/>
    <lineage>
        <taxon>Eukaryota</taxon>
        <taxon>Fungi</taxon>
        <taxon>Dikarya</taxon>
        <taxon>Basidiomycota</taxon>
        <taxon>Ustilaginomycotina</taxon>
        <taxon>Exobasidiomycetes</taxon>
        <taxon>Microstromatales</taxon>
        <taxon>Microstromatales incertae sedis</taxon>
        <taxon>Jaminaea</taxon>
    </lineage>
</organism>
<keyword evidence="5" id="KW-0175">Coiled coil</keyword>